<reference evidence="1 2" key="1">
    <citation type="journal article" date="2016" name="Nat. Commun.">
        <title>Thousands of microbial genomes shed light on interconnected biogeochemical processes in an aquifer system.</title>
        <authorList>
            <person name="Anantharaman K."/>
            <person name="Brown C.T."/>
            <person name="Hug L.A."/>
            <person name="Sharon I."/>
            <person name="Castelle C.J."/>
            <person name="Probst A.J."/>
            <person name="Thomas B.C."/>
            <person name="Singh A."/>
            <person name="Wilkins M.J."/>
            <person name="Karaoz U."/>
            <person name="Brodie E.L."/>
            <person name="Williams K.H."/>
            <person name="Hubbard S.S."/>
            <person name="Banfield J.F."/>
        </authorList>
    </citation>
    <scope>NUCLEOTIDE SEQUENCE [LARGE SCALE GENOMIC DNA]</scope>
</reference>
<dbReference type="Gene3D" id="3.90.1640.10">
    <property type="entry name" value="inorganic pyrophosphatase (n-terminal core)"/>
    <property type="match status" value="2"/>
</dbReference>
<evidence type="ECO:0008006" key="3">
    <source>
        <dbReference type="Google" id="ProtNLM"/>
    </source>
</evidence>
<dbReference type="Proteomes" id="UP000176299">
    <property type="component" value="Unassembled WGS sequence"/>
</dbReference>
<evidence type="ECO:0000313" key="2">
    <source>
        <dbReference type="Proteomes" id="UP000176299"/>
    </source>
</evidence>
<accession>A0A1G1W151</accession>
<dbReference type="EMBL" id="MHCN01000015">
    <property type="protein sequence ID" value="OGY21304.1"/>
    <property type="molecule type" value="Genomic_DNA"/>
</dbReference>
<organism evidence="1 2">
    <name type="scientific">Candidatus Woykebacteria bacterium GWA1_44_8</name>
    <dbReference type="NCBI Taxonomy" id="1802591"/>
    <lineage>
        <taxon>Bacteria</taxon>
        <taxon>Candidatus Woykeibacteriota</taxon>
    </lineage>
</organism>
<evidence type="ECO:0000313" key="1">
    <source>
        <dbReference type="EMBL" id="OGY21304.1"/>
    </source>
</evidence>
<dbReference type="PANTHER" id="PTHR47618:SF1">
    <property type="entry name" value="BIFUNCTIONAL OLIGORIBONUCLEASE AND PAP PHOSPHATASE NRNA"/>
    <property type="match status" value="1"/>
</dbReference>
<proteinExistence type="predicted"/>
<dbReference type="InterPro" id="IPR038763">
    <property type="entry name" value="DHH_sf"/>
</dbReference>
<dbReference type="SUPFAM" id="SSF64182">
    <property type="entry name" value="DHH phosphoesterases"/>
    <property type="match status" value="1"/>
</dbReference>
<dbReference type="STRING" id="1802591.A2113_00225"/>
<comment type="caution">
    <text evidence="1">The sequence shown here is derived from an EMBL/GenBank/DDBJ whole genome shotgun (WGS) entry which is preliminary data.</text>
</comment>
<dbReference type="AlphaFoldDB" id="A0A1G1W151"/>
<dbReference type="InterPro" id="IPR051319">
    <property type="entry name" value="Oligoribo/pAp-PDE_c-di-AMP_PDE"/>
</dbReference>
<dbReference type="PANTHER" id="PTHR47618">
    <property type="entry name" value="BIFUNCTIONAL OLIGORIBONUCLEASE AND PAP PHOSPHATASE NRNA"/>
    <property type="match status" value="1"/>
</dbReference>
<protein>
    <recommendedName>
        <fullName evidence="3">DDH domain-containing protein</fullName>
    </recommendedName>
</protein>
<name>A0A1G1W151_9BACT</name>
<gene>
    <name evidence="1" type="ORF">A2113_00225</name>
</gene>
<sequence>MQVSGENPALLNSLIESAKKVLVLVRKNPSVDNLAAGLFLERTLASLGKDVQIYAGGKIPEVFKDFSTEITAKIEVKKLVVAFNWQRNQVDKVSYALEGETFNFIISPKSRKIEPTDLKISYQGEEADLIITVGIASLGEMNELSSGFFENKTIVNFDKNPANQLFGRLNFVGTGAENICSIVAKVFENSRLRIVPQAADFLLLGLRSVTNNFENVTEPATFEAAAFCLKIKKGKAKEPKAKKLAPHSKQPNLLVDKEVPSEWLSPKILRSKQAS</sequence>